<evidence type="ECO:0000313" key="3">
    <source>
        <dbReference type="EMBL" id="TVZ01954.1"/>
    </source>
</evidence>
<keyword evidence="1" id="KW-0472">Membrane</keyword>
<accession>A0A6P2BSG1</accession>
<organism evidence="3 4">
    <name type="scientific">Trebonia kvetii</name>
    <dbReference type="NCBI Taxonomy" id="2480626"/>
    <lineage>
        <taxon>Bacteria</taxon>
        <taxon>Bacillati</taxon>
        <taxon>Actinomycetota</taxon>
        <taxon>Actinomycetes</taxon>
        <taxon>Streptosporangiales</taxon>
        <taxon>Treboniaceae</taxon>
        <taxon>Trebonia</taxon>
    </lineage>
</organism>
<keyword evidence="1" id="KW-1133">Transmembrane helix</keyword>
<name>A0A6P2BSG1_9ACTN</name>
<feature type="domain" description="Cation-transporting P-type ATPase C-terminal" evidence="2">
    <location>
        <begin position="7"/>
        <end position="160"/>
    </location>
</feature>
<dbReference type="Pfam" id="PF00689">
    <property type="entry name" value="Cation_ATPase_C"/>
    <property type="match status" value="1"/>
</dbReference>
<sequence length="182" mass="19289">MSFTMLSIQSVGLGYSKPAAGLMDRPPLPPSRPILTRALIVWLAAVGLLMAVGTMSAISWADQAHGLAIARTMGMVTFALFILFFSIESKDELDSAFSVGTFSDKTFVITSSGSFILLILSTVLGIFHTVMKTVSLDGQQWLICIAVALSIVVAAEIRKAVLRQTAAKAIQPTGPRTGAITS</sequence>
<dbReference type="Proteomes" id="UP000460272">
    <property type="component" value="Unassembled WGS sequence"/>
</dbReference>
<gene>
    <name evidence="3" type="ORF">EAS64_31470</name>
</gene>
<feature type="transmembrane region" description="Helical" evidence="1">
    <location>
        <begin position="107"/>
        <end position="127"/>
    </location>
</feature>
<protein>
    <recommendedName>
        <fullName evidence="2">Cation-transporting P-type ATPase C-terminal domain-containing protein</fullName>
    </recommendedName>
</protein>
<keyword evidence="4" id="KW-1185">Reference proteome</keyword>
<evidence type="ECO:0000313" key="4">
    <source>
        <dbReference type="Proteomes" id="UP000460272"/>
    </source>
</evidence>
<proteinExistence type="predicted"/>
<evidence type="ECO:0000256" key="1">
    <source>
        <dbReference type="SAM" id="Phobius"/>
    </source>
</evidence>
<comment type="caution">
    <text evidence="3">The sequence shown here is derived from an EMBL/GenBank/DDBJ whole genome shotgun (WGS) entry which is preliminary data.</text>
</comment>
<feature type="transmembrane region" description="Helical" evidence="1">
    <location>
        <begin position="139"/>
        <end position="157"/>
    </location>
</feature>
<feature type="transmembrane region" description="Helical" evidence="1">
    <location>
        <begin position="67"/>
        <end position="87"/>
    </location>
</feature>
<dbReference type="Gene3D" id="1.20.1110.10">
    <property type="entry name" value="Calcium-transporting ATPase, transmembrane domain"/>
    <property type="match status" value="2"/>
</dbReference>
<dbReference type="InterPro" id="IPR006068">
    <property type="entry name" value="ATPase_P-typ_cation-transptr_C"/>
</dbReference>
<keyword evidence="1" id="KW-0812">Transmembrane</keyword>
<dbReference type="EMBL" id="RPFW01000006">
    <property type="protein sequence ID" value="TVZ01954.1"/>
    <property type="molecule type" value="Genomic_DNA"/>
</dbReference>
<feature type="transmembrane region" description="Helical" evidence="1">
    <location>
        <begin position="39"/>
        <end position="61"/>
    </location>
</feature>
<evidence type="ECO:0000259" key="2">
    <source>
        <dbReference type="Pfam" id="PF00689"/>
    </source>
</evidence>
<dbReference type="SUPFAM" id="SSF81665">
    <property type="entry name" value="Calcium ATPase, transmembrane domain M"/>
    <property type="match status" value="1"/>
</dbReference>
<dbReference type="AlphaFoldDB" id="A0A6P2BSG1"/>
<reference evidence="3 4" key="1">
    <citation type="submission" date="2018-11" db="EMBL/GenBank/DDBJ databases">
        <title>Trebonia kvetii gen.nov., sp.nov., a novel acidophilic actinobacterium, and proposal of the new actinobacterial family Treboniaceae fam. nov.</title>
        <authorList>
            <person name="Rapoport D."/>
            <person name="Sagova-Mareckova M."/>
            <person name="Sedlacek I."/>
            <person name="Provaznik J."/>
            <person name="Kralova S."/>
            <person name="Pavlinic D."/>
            <person name="Benes V."/>
            <person name="Kopecky J."/>
        </authorList>
    </citation>
    <scope>NUCLEOTIDE SEQUENCE [LARGE SCALE GENOMIC DNA]</scope>
    <source>
        <strain evidence="3 4">15Tr583</strain>
    </source>
</reference>
<dbReference type="InterPro" id="IPR023298">
    <property type="entry name" value="ATPase_P-typ_TM_dom_sf"/>
</dbReference>